<name>A0A174BJQ7_9FIRM</name>
<sequence>MLRILGNGFEHFRDKGQYHIFIDTVLGLAELSNWDFAVLGTGILRNTLAVVGTVDIHLAAAIGTIKQACEGSCFAPAVRVASDIHTDFLHKVKGLLVNDRLMGILENRPFVLRDIMTFLVLEVLSGLEIDGVSQIFTLFKNVADGGRTPAVHIFESLVFVHALAVLGKVSRRNKHLFRFQFAGDLIRTVAVNRHGKDALDHISGFGVNQPLVSGFVPEIAVNDRACEVLAGLAF</sequence>
<organism evidence="1 2">
    <name type="scientific">Fusicatenibacter saccharivorans</name>
    <dbReference type="NCBI Taxonomy" id="1150298"/>
    <lineage>
        <taxon>Bacteria</taxon>
        <taxon>Bacillati</taxon>
        <taxon>Bacillota</taxon>
        <taxon>Clostridia</taxon>
        <taxon>Lachnospirales</taxon>
        <taxon>Lachnospiraceae</taxon>
        <taxon>Fusicatenibacter</taxon>
    </lineage>
</organism>
<dbReference type="Proteomes" id="UP000095706">
    <property type="component" value="Unassembled WGS sequence"/>
</dbReference>
<evidence type="ECO:0000313" key="1">
    <source>
        <dbReference type="EMBL" id="CUO00449.1"/>
    </source>
</evidence>
<accession>A0A174BJQ7</accession>
<gene>
    <name evidence="1" type="ORF">ERS852406_01063</name>
</gene>
<dbReference type="EMBL" id="CYYV01000005">
    <property type="protein sequence ID" value="CUO00449.1"/>
    <property type="molecule type" value="Genomic_DNA"/>
</dbReference>
<reference evidence="1 2" key="1">
    <citation type="submission" date="2015-09" db="EMBL/GenBank/DDBJ databases">
        <authorList>
            <consortium name="Pathogen Informatics"/>
        </authorList>
    </citation>
    <scope>NUCLEOTIDE SEQUENCE [LARGE SCALE GENOMIC DNA]</scope>
    <source>
        <strain evidence="1 2">2789STDY5608849</strain>
    </source>
</reference>
<proteinExistence type="predicted"/>
<protein>
    <submittedName>
        <fullName evidence="1">Uncharacterized protein</fullName>
    </submittedName>
</protein>
<dbReference type="AlphaFoldDB" id="A0A174BJQ7"/>
<evidence type="ECO:0000313" key="2">
    <source>
        <dbReference type="Proteomes" id="UP000095706"/>
    </source>
</evidence>